<comment type="function">
    <text evidence="14">Acts as a processive, ATP-dependent zinc metallopeptidase for both cytoplasmic and membrane proteins. Plays a role in the quality control of integral membrane proteins.</text>
</comment>
<comment type="cofactor">
    <cofactor evidence="14">
        <name>Zn(2+)</name>
        <dbReference type="ChEBI" id="CHEBI:29105"/>
    </cofactor>
    <text evidence="14">Binds 1 zinc ion per subunit.</text>
</comment>
<keyword evidence="18" id="KW-0131">Cell cycle</keyword>
<evidence type="ECO:0000256" key="3">
    <source>
        <dbReference type="ARBA" id="ARBA00022670"/>
    </source>
</evidence>
<feature type="domain" description="AAA+ ATPase" evidence="17">
    <location>
        <begin position="192"/>
        <end position="332"/>
    </location>
</feature>
<evidence type="ECO:0000256" key="8">
    <source>
        <dbReference type="ARBA" id="ARBA00022833"/>
    </source>
</evidence>
<dbReference type="InterPro" id="IPR027417">
    <property type="entry name" value="P-loop_NTPase"/>
</dbReference>
<evidence type="ECO:0000256" key="11">
    <source>
        <dbReference type="ARBA" id="ARBA00023049"/>
    </source>
</evidence>
<name>A0A2U1SVP3_METSR</name>
<accession>A0A2U1SVP3</accession>
<keyword evidence="19" id="KW-1185">Reference proteome</keyword>
<feature type="region of interest" description="Disordered" evidence="16">
    <location>
        <begin position="603"/>
        <end position="631"/>
    </location>
</feature>
<dbReference type="SMART" id="SM00382">
    <property type="entry name" value="AAA"/>
    <property type="match status" value="1"/>
</dbReference>
<comment type="caution">
    <text evidence="18">The sequence shown here is derived from an EMBL/GenBank/DDBJ whole genome shotgun (WGS) entry which is preliminary data.</text>
</comment>
<organism evidence="18 19">
    <name type="scientific">Methylosinus sporium</name>
    <dbReference type="NCBI Taxonomy" id="428"/>
    <lineage>
        <taxon>Bacteria</taxon>
        <taxon>Pseudomonadati</taxon>
        <taxon>Pseudomonadota</taxon>
        <taxon>Alphaproteobacteria</taxon>
        <taxon>Hyphomicrobiales</taxon>
        <taxon>Methylocystaceae</taxon>
        <taxon>Methylosinus</taxon>
    </lineage>
</organism>
<dbReference type="HAMAP" id="MF_01458">
    <property type="entry name" value="FtsH"/>
    <property type="match status" value="1"/>
</dbReference>
<dbReference type="GO" id="GO:0008270">
    <property type="term" value="F:zinc ion binding"/>
    <property type="evidence" value="ECO:0007669"/>
    <property type="project" value="UniProtKB-UniRule"/>
</dbReference>
<dbReference type="NCBIfam" id="TIGR01241">
    <property type="entry name" value="FtsH_fam"/>
    <property type="match status" value="1"/>
</dbReference>
<dbReference type="InterPro" id="IPR000642">
    <property type="entry name" value="Peptidase_M41"/>
</dbReference>
<comment type="similarity">
    <text evidence="15">Belongs to the AAA ATPase family.</text>
</comment>
<dbReference type="Gene3D" id="1.20.58.760">
    <property type="entry name" value="Peptidase M41"/>
    <property type="match status" value="1"/>
</dbReference>
<dbReference type="GO" id="GO:0005524">
    <property type="term" value="F:ATP binding"/>
    <property type="evidence" value="ECO:0007669"/>
    <property type="project" value="UniProtKB-UniRule"/>
</dbReference>
<dbReference type="InterPro" id="IPR041569">
    <property type="entry name" value="AAA_lid_3"/>
</dbReference>
<dbReference type="GO" id="GO:0006508">
    <property type="term" value="P:proteolysis"/>
    <property type="evidence" value="ECO:0007669"/>
    <property type="project" value="UniProtKB-KW"/>
</dbReference>
<dbReference type="Proteomes" id="UP000245137">
    <property type="component" value="Unassembled WGS sequence"/>
</dbReference>
<dbReference type="Pfam" id="PF00004">
    <property type="entry name" value="AAA"/>
    <property type="match status" value="1"/>
</dbReference>
<keyword evidence="7 14" id="KW-0378">Hydrolase</keyword>
<dbReference type="Pfam" id="PF06480">
    <property type="entry name" value="FtsH_ext"/>
    <property type="match status" value="1"/>
</dbReference>
<evidence type="ECO:0000256" key="10">
    <source>
        <dbReference type="ARBA" id="ARBA00022989"/>
    </source>
</evidence>
<keyword evidence="6 14" id="KW-0547">Nucleotide-binding</keyword>
<keyword evidence="12 14" id="KW-0472">Membrane</keyword>
<dbReference type="PANTHER" id="PTHR23076:SF113">
    <property type="entry name" value="ATP-DEPENDENT ZINC METALLOPROTEASE FTSH 1, CHLOROPLASTIC-RELATED"/>
    <property type="match status" value="1"/>
</dbReference>
<dbReference type="Pfam" id="PF01434">
    <property type="entry name" value="Peptidase_M41"/>
    <property type="match status" value="1"/>
</dbReference>
<evidence type="ECO:0000256" key="12">
    <source>
        <dbReference type="ARBA" id="ARBA00023136"/>
    </source>
</evidence>
<evidence type="ECO:0000256" key="16">
    <source>
        <dbReference type="SAM" id="MobiDB-lite"/>
    </source>
</evidence>
<evidence type="ECO:0000256" key="7">
    <source>
        <dbReference type="ARBA" id="ARBA00022801"/>
    </source>
</evidence>
<dbReference type="InterPro" id="IPR011546">
    <property type="entry name" value="Pept_M41_FtsH_extracell"/>
</dbReference>
<evidence type="ECO:0000256" key="1">
    <source>
        <dbReference type="ARBA" id="ARBA00004370"/>
    </source>
</evidence>
<dbReference type="InterPro" id="IPR003959">
    <property type="entry name" value="ATPase_AAA_core"/>
</dbReference>
<feature type="binding site" evidence="14">
    <location>
        <begin position="200"/>
        <end position="207"/>
    </location>
    <ligand>
        <name>ATP</name>
        <dbReference type="ChEBI" id="CHEBI:30616"/>
    </ligand>
</feature>
<dbReference type="GO" id="GO:0030163">
    <property type="term" value="P:protein catabolic process"/>
    <property type="evidence" value="ECO:0007669"/>
    <property type="project" value="UniProtKB-UniRule"/>
</dbReference>
<keyword evidence="5 14" id="KW-0479">Metal-binding</keyword>
<proteinExistence type="inferred from homology"/>
<dbReference type="CDD" id="cd19501">
    <property type="entry name" value="RecA-like_FtsH"/>
    <property type="match status" value="1"/>
</dbReference>
<comment type="similarity">
    <text evidence="13 14">In the central section; belongs to the AAA ATPase family.</text>
</comment>
<dbReference type="InterPro" id="IPR003593">
    <property type="entry name" value="AAA+_ATPase"/>
</dbReference>
<keyword evidence="8 14" id="KW-0862">Zinc</keyword>
<dbReference type="SUPFAM" id="SSF140990">
    <property type="entry name" value="FtsH protease domain-like"/>
    <property type="match status" value="1"/>
</dbReference>
<dbReference type="EMBL" id="PUIV01000001">
    <property type="protein sequence ID" value="PWB95691.1"/>
    <property type="molecule type" value="Genomic_DNA"/>
</dbReference>
<dbReference type="Gene3D" id="3.40.50.300">
    <property type="entry name" value="P-loop containing nucleotide triphosphate hydrolases"/>
    <property type="match status" value="1"/>
</dbReference>
<comment type="similarity">
    <text evidence="2 14">In the C-terminal section; belongs to the peptidase M41 family.</text>
</comment>
<feature type="transmembrane region" description="Helical" evidence="14">
    <location>
        <begin position="12"/>
        <end position="31"/>
    </location>
</feature>
<dbReference type="SUPFAM" id="SSF52540">
    <property type="entry name" value="P-loop containing nucleoside triphosphate hydrolases"/>
    <property type="match status" value="1"/>
</dbReference>
<evidence type="ECO:0000256" key="5">
    <source>
        <dbReference type="ARBA" id="ARBA00022723"/>
    </source>
</evidence>
<evidence type="ECO:0000256" key="15">
    <source>
        <dbReference type="RuleBase" id="RU003651"/>
    </source>
</evidence>
<evidence type="ECO:0000313" key="18">
    <source>
        <dbReference type="EMBL" id="PWB95691.1"/>
    </source>
</evidence>
<evidence type="ECO:0000313" key="19">
    <source>
        <dbReference type="Proteomes" id="UP000245137"/>
    </source>
</evidence>
<comment type="subcellular location">
    <subcellularLocation>
        <location evidence="14">Cell membrane</location>
        <topology evidence="14">Multi-pass membrane protein</topology>
        <orientation evidence="14">Cytoplasmic side</orientation>
    </subcellularLocation>
    <subcellularLocation>
        <location evidence="1">Membrane</location>
    </subcellularLocation>
</comment>
<feature type="binding site" evidence="14">
    <location>
        <position position="427"/>
    </location>
    <ligand>
        <name>Zn(2+)</name>
        <dbReference type="ChEBI" id="CHEBI:29105"/>
        <note>catalytic</note>
    </ligand>
</feature>
<dbReference type="RefSeq" id="WP_108915370.1">
    <property type="nucleotide sequence ID" value="NZ_BGJY01000001.1"/>
</dbReference>
<sequence>MEKPPKDKAWSFHIAYFLLALTGVLILQQMWTVYRQTEVVPYSEFQTLLRDSKIASVEVGADIMRATLKEPMKDGRKQIVAVRVPTDVAAELEAAKVQYSGVVENTWVSTLLSWVVPIALFFLVWSYLSRRMTQGLGSVMQIGQSRAKIFVETDVKVGFADVAGVEEAKEELQEIVAFLKDPKTYGRLGARVPKGILLVGPPGTGKTLLARAVAGEAGVPFFSITGSEFVEMFVGVGAARVRDLFTQARASAPCIIFIDELDALGRARGISGLSGGHDEKEQTLNQLLAELDGFDPSSGVVLLAATNRPEVLDPALLRAGRFDRQISVDRPDKIGRAAILGVHLRKIKLGADVDPAQIAAMTPGFTGADLANLVNEAATLATRRRAVSVTLDDFTSAIERVIAGPEKRNRLLHPRERRIVAYHEMGHAIVAMALPDMDPIKKVSIIPRGMGALGYTMQMPTEDRYLMTRSELMNRMTVLLGGRAAEMNVFHEATTGAADDLQRATEMARSMATRYGMEPAVGQASYIAERPRYLDIGDLGQRSEASEETSARIDRAVRELVNDAFIRATGILKACASIHEESAKRLLDKETFSEEELEPIRAEVEASLKTRGPIRSPDREPSGSLSVTSGE</sequence>
<feature type="transmembrane region" description="Helical" evidence="14">
    <location>
        <begin position="107"/>
        <end position="128"/>
    </location>
</feature>
<feature type="binding site" evidence="14">
    <location>
        <position position="500"/>
    </location>
    <ligand>
        <name>Zn(2+)</name>
        <dbReference type="ChEBI" id="CHEBI:29105"/>
        <note>catalytic</note>
    </ligand>
</feature>
<evidence type="ECO:0000256" key="14">
    <source>
        <dbReference type="HAMAP-Rule" id="MF_01458"/>
    </source>
</evidence>
<dbReference type="Gene3D" id="1.10.8.60">
    <property type="match status" value="1"/>
</dbReference>
<dbReference type="FunFam" id="1.10.8.60:FF:000001">
    <property type="entry name" value="ATP-dependent zinc metalloprotease FtsH"/>
    <property type="match status" value="1"/>
</dbReference>
<keyword evidence="11 14" id="KW-0482">Metalloprotease</keyword>
<reference evidence="18 19" key="1">
    <citation type="journal article" date="2018" name="Appl. Microbiol. Biotechnol.">
        <title>Co-cultivation of the strictly anaerobic methanogen Methanosarcina barkeri with aerobic methanotrophs in an oxygen-limited membrane bioreactor.</title>
        <authorList>
            <person name="In 't Zandt M.H."/>
            <person name="van den Bosch T.J.M."/>
            <person name="Rijkers R."/>
            <person name="van Kessel M.A.H.J."/>
            <person name="Jetten M.S.M."/>
            <person name="Welte C.U."/>
        </authorList>
    </citation>
    <scope>NUCLEOTIDE SEQUENCE [LARGE SCALE GENOMIC DNA]</scope>
    <source>
        <strain evidence="18 19">DSM 17706</strain>
    </source>
</reference>
<evidence type="ECO:0000256" key="4">
    <source>
        <dbReference type="ARBA" id="ARBA00022692"/>
    </source>
</evidence>
<keyword evidence="10 14" id="KW-1133">Transmembrane helix</keyword>
<dbReference type="GO" id="GO:0004176">
    <property type="term" value="F:ATP-dependent peptidase activity"/>
    <property type="evidence" value="ECO:0007669"/>
    <property type="project" value="InterPro"/>
</dbReference>
<keyword evidence="4 14" id="KW-0812">Transmembrane</keyword>
<dbReference type="FunFam" id="1.20.58.760:FF:000001">
    <property type="entry name" value="ATP-dependent zinc metalloprotease FtsH"/>
    <property type="match status" value="1"/>
</dbReference>
<dbReference type="GO" id="GO:0004222">
    <property type="term" value="F:metalloendopeptidase activity"/>
    <property type="evidence" value="ECO:0007669"/>
    <property type="project" value="InterPro"/>
</dbReference>
<evidence type="ECO:0000259" key="17">
    <source>
        <dbReference type="SMART" id="SM00382"/>
    </source>
</evidence>
<evidence type="ECO:0000256" key="13">
    <source>
        <dbReference type="ARBA" id="ARBA00061570"/>
    </source>
</evidence>
<dbReference type="InterPro" id="IPR037219">
    <property type="entry name" value="Peptidase_M41-like"/>
</dbReference>
<feature type="binding site" evidence="14">
    <location>
        <position position="423"/>
    </location>
    <ligand>
        <name>Zn(2+)</name>
        <dbReference type="ChEBI" id="CHEBI:29105"/>
        <note>catalytic</note>
    </ligand>
</feature>
<keyword evidence="18" id="KW-0132">Cell division</keyword>
<dbReference type="GO" id="GO:0051301">
    <property type="term" value="P:cell division"/>
    <property type="evidence" value="ECO:0007669"/>
    <property type="project" value="UniProtKB-KW"/>
</dbReference>
<dbReference type="InterPro" id="IPR005936">
    <property type="entry name" value="FtsH"/>
</dbReference>
<evidence type="ECO:0000256" key="2">
    <source>
        <dbReference type="ARBA" id="ARBA00010044"/>
    </source>
</evidence>
<evidence type="ECO:0000256" key="9">
    <source>
        <dbReference type="ARBA" id="ARBA00022840"/>
    </source>
</evidence>
<comment type="subunit">
    <text evidence="14">Homohexamer.</text>
</comment>
<dbReference type="Pfam" id="PF17862">
    <property type="entry name" value="AAA_lid_3"/>
    <property type="match status" value="1"/>
</dbReference>
<dbReference type="PROSITE" id="PS00674">
    <property type="entry name" value="AAA"/>
    <property type="match status" value="1"/>
</dbReference>
<dbReference type="EC" id="3.4.24.-" evidence="14"/>
<dbReference type="PANTHER" id="PTHR23076">
    <property type="entry name" value="METALLOPROTEASE M41 FTSH"/>
    <property type="match status" value="1"/>
</dbReference>
<keyword evidence="9 14" id="KW-0067">ATP-binding</keyword>
<dbReference type="GO" id="GO:0016887">
    <property type="term" value="F:ATP hydrolysis activity"/>
    <property type="evidence" value="ECO:0007669"/>
    <property type="project" value="UniProtKB-UniRule"/>
</dbReference>
<dbReference type="AlphaFoldDB" id="A0A2U1SVP3"/>
<gene>
    <name evidence="14" type="primary">ftsH</name>
    <name evidence="18" type="ORF">C5689_00830</name>
</gene>
<feature type="active site" evidence="14">
    <location>
        <position position="424"/>
    </location>
</feature>
<evidence type="ECO:0000256" key="6">
    <source>
        <dbReference type="ARBA" id="ARBA00022741"/>
    </source>
</evidence>
<dbReference type="InterPro" id="IPR003960">
    <property type="entry name" value="ATPase_AAA_CS"/>
</dbReference>
<keyword evidence="14" id="KW-1003">Cell membrane</keyword>
<protein>
    <recommendedName>
        <fullName evidence="14">ATP-dependent zinc metalloprotease FtsH</fullName>
        <ecNumber evidence="14">3.4.24.-</ecNumber>
    </recommendedName>
</protein>
<dbReference type="OrthoDB" id="9809379at2"/>
<dbReference type="GO" id="GO:0005886">
    <property type="term" value="C:plasma membrane"/>
    <property type="evidence" value="ECO:0007669"/>
    <property type="project" value="UniProtKB-SubCell"/>
</dbReference>
<keyword evidence="3 14" id="KW-0645">Protease</keyword>
<dbReference type="FunFam" id="3.40.50.300:FF:000001">
    <property type="entry name" value="ATP-dependent zinc metalloprotease FtsH"/>
    <property type="match status" value="1"/>
</dbReference>